<reference evidence="2 3" key="1">
    <citation type="submission" date="2011-01" db="EMBL/GenBank/DDBJ databases">
        <authorList>
            <person name="Weinstock G."/>
            <person name="Sodergren E."/>
            <person name="Clifton S."/>
            <person name="Fulton L."/>
            <person name="Fulton B."/>
            <person name="Courtney L."/>
            <person name="Fronick C."/>
            <person name="Harrison M."/>
            <person name="Strong C."/>
            <person name="Farmer C."/>
            <person name="Delahaunty K."/>
            <person name="Markovic C."/>
            <person name="Hall O."/>
            <person name="Minx P."/>
            <person name="Tomlinson C."/>
            <person name="Mitreva M."/>
            <person name="Hou S."/>
            <person name="Chen J."/>
            <person name="Wollam A."/>
            <person name="Pepin K.H."/>
            <person name="Johnson M."/>
            <person name="Bhonagiri V."/>
            <person name="Zhang X."/>
            <person name="Suruliraj S."/>
            <person name="Warren W."/>
            <person name="Chinwalla A."/>
            <person name="Mardis E.R."/>
            <person name="Wilson R.K."/>
        </authorList>
    </citation>
    <scope>NUCLEOTIDE SEQUENCE [LARGE SCALE GENOMIC DNA]</scope>
    <source>
        <strain evidence="2 3">YIT 12067</strain>
    </source>
</reference>
<dbReference type="Gene3D" id="3.30.565.60">
    <property type="match status" value="1"/>
</dbReference>
<dbReference type="OrthoDB" id="9807907at2"/>
<name>E8LEV6_9FIRM</name>
<accession>E8LEV6</accession>
<feature type="domain" description="Schlafen AlbA-2" evidence="1">
    <location>
        <begin position="19"/>
        <end position="140"/>
    </location>
</feature>
<sequence>MQTEALRNLVAKIKHLQCEMQTVELKATNKGCPTRLYDTLSSFANQDEGGVIVFGIDERKGFDVVGVYDAQDLQKKVTEQCNQMSPCVRALFTVCEIDDKVVVSAEIPGLDVAERPCFYRGTGRLKGAYIRVGDADEPMSEYEIYSYDAFRKRIRDDIREATGARRSFFDEEKLACFLQAVKKDRKNLAKHVSDEDILELMGVTVNGQPTLAGELCFSKYPQGAFPQLCITAVALPGNVMGEPGLQGERFIDNERITGTIDEMVDEAVDFVNRNSRHSTIIDDKGKRADRDEYPLKAVREAILNALVHRDYSIHSENVPVRLEIYRNRLEIISSGGLYGKLTIDSLGKVRPDTRNSALANILELMQVTENRYSGIPTIYHELQKAQLPPPAFCIRHGEFVVTFKSKISQVYDAPYATVSSVQEEQEQYNGQRAYSIEERLIEFCTVPRSRQEIIEFLGFSRYYSMSKIVQPLIDDGKIALTLPDKPKSSKQRYVRR</sequence>
<dbReference type="Pfam" id="PF04326">
    <property type="entry name" value="SLFN_AlbA_2"/>
    <property type="match status" value="1"/>
</dbReference>
<gene>
    <name evidence="2" type="ORF">HMPREF9443_01390</name>
</gene>
<dbReference type="HOGENOM" id="CLU_024970_6_1_9"/>
<dbReference type="AlphaFoldDB" id="E8LEV6"/>
<dbReference type="Gene3D" id="3.30.950.30">
    <property type="entry name" value="Schlafen, AAA domain"/>
    <property type="match status" value="1"/>
</dbReference>
<dbReference type="Pfam" id="PF13749">
    <property type="entry name" value="HATPase_c_4"/>
    <property type="match status" value="1"/>
</dbReference>
<evidence type="ECO:0000313" key="3">
    <source>
        <dbReference type="Proteomes" id="UP000004923"/>
    </source>
</evidence>
<evidence type="ECO:0000313" key="2">
    <source>
        <dbReference type="EMBL" id="EFY04623.1"/>
    </source>
</evidence>
<organism evidence="2 3">
    <name type="scientific">Phascolarctobacterium succinatutens YIT 12067</name>
    <dbReference type="NCBI Taxonomy" id="626939"/>
    <lineage>
        <taxon>Bacteria</taxon>
        <taxon>Bacillati</taxon>
        <taxon>Bacillota</taxon>
        <taxon>Negativicutes</taxon>
        <taxon>Acidaminococcales</taxon>
        <taxon>Acidaminococcaceae</taxon>
        <taxon>Phascolarctobacterium</taxon>
    </lineage>
</organism>
<dbReference type="PANTHER" id="PTHR30595">
    <property type="entry name" value="GLPR-RELATED TRANSCRIPTIONAL REPRESSOR"/>
    <property type="match status" value="1"/>
</dbReference>
<evidence type="ECO:0000259" key="1">
    <source>
        <dbReference type="Pfam" id="PF04326"/>
    </source>
</evidence>
<comment type="caution">
    <text evidence="2">The sequence shown here is derived from an EMBL/GenBank/DDBJ whole genome shotgun (WGS) entry which is preliminary data.</text>
</comment>
<keyword evidence="3" id="KW-1185">Reference proteome</keyword>
<dbReference type="InterPro" id="IPR038475">
    <property type="entry name" value="RecG_C_sf"/>
</dbReference>
<dbReference type="InterPro" id="IPR038461">
    <property type="entry name" value="Schlafen_AlbA_2_dom_sf"/>
</dbReference>
<proteinExistence type="predicted"/>
<dbReference type="RefSeq" id="WP_009145749.1">
    <property type="nucleotide sequence ID" value="NZ_GL830898.1"/>
</dbReference>
<dbReference type="eggNOG" id="COG2865">
    <property type="taxonomic scope" value="Bacteria"/>
</dbReference>
<dbReference type="Proteomes" id="UP000004923">
    <property type="component" value="Unassembled WGS sequence"/>
</dbReference>
<dbReference type="PANTHER" id="PTHR30595:SF6">
    <property type="entry name" value="SCHLAFEN ALBA-2 DOMAIN-CONTAINING PROTEIN"/>
    <property type="match status" value="1"/>
</dbReference>
<protein>
    <submittedName>
        <fullName evidence="2">Divergent AAA domain protein</fullName>
    </submittedName>
</protein>
<dbReference type="InterPro" id="IPR007421">
    <property type="entry name" value="Schlafen_AlbA_2_dom"/>
</dbReference>
<dbReference type="EMBL" id="AEVN01000062">
    <property type="protein sequence ID" value="EFY04623.1"/>
    <property type="molecule type" value="Genomic_DNA"/>
</dbReference>